<gene>
    <name evidence="2" type="ORF">HOP53_15330</name>
</gene>
<reference evidence="2 3" key="1">
    <citation type="journal article" date="2021" name="Front. Microbiol.">
        <title>Aerobic Denitrification and Heterotrophic Sulfur Oxidation in the Genus Halomonas Revealed by Six Novel Species Characterizations and Genome-Based Analysis.</title>
        <authorList>
            <person name="Wang L."/>
            <person name="Shao Z."/>
        </authorList>
    </citation>
    <scope>NUCLEOTIDE SEQUENCE [LARGE SCALE GENOMIC DNA]</scope>
    <source>
        <strain evidence="2 3">MCCC 1A11081</strain>
    </source>
</reference>
<dbReference type="GO" id="GO:0003677">
    <property type="term" value="F:DNA binding"/>
    <property type="evidence" value="ECO:0007669"/>
    <property type="project" value="UniProtKB-KW"/>
</dbReference>
<evidence type="ECO:0000313" key="2">
    <source>
        <dbReference type="EMBL" id="MCE8004210.1"/>
    </source>
</evidence>
<name>A0ABS9A6I5_9GAMM</name>
<organism evidence="2 3">
    <name type="scientific">Billgrantia ethanolica</name>
    <dbReference type="NCBI Taxonomy" id="2733486"/>
    <lineage>
        <taxon>Bacteria</taxon>
        <taxon>Pseudomonadati</taxon>
        <taxon>Pseudomonadota</taxon>
        <taxon>Gammaproteobacteria</taxon>
        <taxon>Oceanospirillales</taxon>
        <taxon>Halomonadaceae</taxon>
        <taxon>Billgrantia</taxon>
    </lineage>
</organism>
<comment type="caution">
    <text evidence="2">The sequence shown here is derived from an EMBL/GenBank/DDBJ whole genome shotgun (WGS) entry which is preliminary data.</text>
</comment>
<dbReference type="EMBL" id="JABFTX010000003">
    <property type="protein sequence ID" value="MCE8004210.1"/>
    <property type="molecule type" value="Genomic_DNA"/>
</dbReference>
<evidence type="ECO:0000256" key="1">
    <source>
        <dbReference type="SAM" id="MobiDB-lite"/>
    </source>
</evidence>
<keyword evidence="3" id="KW-1185">Reference proteome</keyword>
<keyword evidence="2" id="KW-0238">DNA-binding</keyword>
<protein>
    <submittedName>
        <fullName evidence="2">Com family DNA-binding transcriptional regulator</fullName>
    </submittedName>
</protein>
<proteinExistence type="predicted"/>
<feature type="compositionally biased region" description="Polar residues" evidence="1">
    <location>
        <begin position="34"/>
        <end position="58"/>
    </location>
</feature>
<dbReference type="InterPro" id="IPR019294">
    <property type="entry name" value="Translation_reg_Com"/>
</dbReference>
<sequence length="67" mass="7401">MTTRDIRCDRCNRKLASAGGVRYLQIKCPRCGMVNTQRATSSDTTPSKEPTRGYTNHSMDGRQAPPG</sequence>
<feature type="region of interest" description="Disordered" evidence="1">
    <location>
        <begin position="34"/>
        <end position="67"/>
    </location>
</feature>
<evidence type="ECO:0000313" key="3">
    <source>
        <dbReference type="Proteomes" id="UP001320168"/>
    </source>
</evidence>
<dbReference type="Pfam" id="PF10122">
    <property type="entry name" value="Zn_ribbon_Com"/>
    <property type="match status" value="1"/>
</dbReference>
<accession>A0ABS9A6I5</accession>
<dbReference type="Proteomes" id="UP001320168">
    <property type="component" value="Unassembled WGS sequence"/>
</dbReference>
<dbReference type="RefSeq" id="WP_422677616.1">
    <property type="nucleotide sequence ID" value="NZ_JABFTX010000003.1"/>
</dbReference>